<organism evidence="1 2">
    <name type="scientific">Aulographum hederae CBS 113979</name>
    <dbReference type="NCBI Taxonomy" id="1176131"/>
    <lineage>
        <taxon>Eukaryota</taxon>
        <taxon>Fungi</taxon>
        <taxon>Dikarya</taxon>
        <taxon>Ascomycota</taxon>
        <taxon>Pezizomycotina</taxon>
        <taxon>Dothideomycetes</taxon>
        <taxon>Pleosporomycetidae</taxon>
        <taxon>Aulographales</taxon>
        <taxon>Aulographaceae</taxon>
    </lineage>
</organism>
<keyword evidence="2" id="KW-1185">Reference proteome</keyword>
<reference evidence="1" key="1">
    <citation type="journal article" date="2020" name="Stud. Mycol.">
        <title>101 Dothideomycetes genomes: a test case for predicting lifestyles and emergence of pathogens.</title>
        <authorList>
            <person name="Haridas S."/>
            <person name="Albert R."/>
            <person name="Binder M."/>
            <person name="Bloem J."/>
            <person name="Labutti K."/>
            <person name="Salamov A."/>
            <person name="Andreopoulos B."/>
            <person name="Baker S."/>
            <person name="Barry K."/>
            <person name="Bills G."/>
            <person name="Bluhm B."/>
            <person name="Cannon C."/>
            <person name="Castanera R."/>
            <person name="Culley D."/>
            <person name="Daum C."/>
            <person name="Ezra D."/>
            <person name="Gonzalez J."/>
            <person name="Henrissat B."/>
            <person name="Kuo A."/>
            <person name="Liang C."/>
            <person name="Lipzen A."/>
            <person name="Lutzoni F."/>
            <person name="Magnuson J."/>
            <person name="Mondo S."/>
            <person name="Nolan M."/>
            <person name="Ohm R."/>
            <person name="Pangilinan J."/>
            <person name="Park H.-J."/>
            <person name="Ramirez L."/>
            <person name="Alfaro M."/>
            <person name="Sun H."/>
            <person name="Tritt A."/>
            <person name="Yoshinaga Y."/>
            <person name="Zwiers L.-H."/>
            <person name="Turgeon B."/>
            <person name="Goodwin S."/>
            <person name="Spatafora J."/>
            <person name="Crous P."/>
            <person name="Grigoriev I."/>
        </authorList>
    </citation>
    <scope>NUCLEOTIDE SEQUENCE</scope>
    <source>
        <strain evidence="1">CBS 113979</strain>
    </source>
</reference>
<protein>
    <submittedName>
        <fullName evidence="1">Uncharacterized protein</fullName>
    </submittedName>
</protein>
<accession>A0A6G1HFW1</accession>
<evidence type="ECO:0000313" key="2">
    <source>
        <dbReference type="Proteomes" id="UP000800041"/>
    </source>
</evidence>
<sequence>MASSIAGALAVATCFSPASNFPLLRCSVATVPEKSLWNLTVTSDLPPALNHGSEARRTRIQAIAVIYMYDVPGPELLDFSPNNNIGIIKETEGLSFYYLLRLIHRQLELHGRHVITSRPLMFRGSLLTHQPYGEISSASVGLGLGLGLGTMNRHNPCLRGTNLHFSTLPRVLSSASIYLGF</sequence>
<evidence type="ECO:0000313" key="1">
    <source>
        <dbReference type="EMBL" id="KAF1991974.1"/>
    </source>
</evidence>
<dbReference type="EMBL" id="ML977138">
    <property type="protein sequence ID" value="KAF1991974.1"/>
    <property type="molecule type" value="Genomic_DNA"/>
</dbReference>
<proteinExistence type="predicted"/>
<name>A0A6G1HFW1_9PEZI</name>
<dbReference type="Proteomes" id="UP000800041">
    <property type="component" value="Unassembled WGS sequence"/>
</dbReference>
<dbReference type="AlphaFoldDB" id="A0A6G1HFW1"/>
<gene>
    <name evidence="1" type="ORF">K402DRAFT_75664</name>
</gene>